<comment type="subcellular location">
    <subcellularLocation>
        <location evidence="1">Membrane</location>
    </subcellularLocation>
</comment>
<protein>
    <submittedName>
        <fullName evidence="7">YqaE/Pmp3 family membrane protein</fullName>
    </submittedName>
</protein>
<reference evidence="7 8" key="1">
    <citation type="journal article" date="2017" name="Curr. Microbiol.">
        <title>Mucilaginibacter ginsenosidivorans sp. nov., Isolated from Soil of Ginseng Field.</title>
        <authorList>
            <person name="Kim M.M."/>
            <person name="Siddiqi M.Z."/>
            <person name="Im W.T."/>
        </authorList>
    </citation>
    <scope>NUCLEOTIDE SEQUENCE [LARGE SCALE GENOMIC DNA]</scope>
    <source>
        <strain evidence="7 8">Gsoil 3017</strain>
    </source>
</reference>
<evidence type="ECO:0000256" key="6">
    <source>
        <dbReference type="SAM" id="Phobius"/>
    </source>
</evidence>
<proteinExistence type="inferred from homology"/>
<dbReference type="AlphaFoldDB" id="A0A5B8UQM7"/>
<keyword evidence="5 6" id="KW-0472">Membrane</keyword>
<evidence type="ECO:0000256" key="1">
    <source>
        <dbReference type="ARBA" id="ARBA00004370"/>
    </source>
</evidence>
<organism evidence="7 8">
    <name type="scientific">Mucilaginibacter ginsenosidivorans</name>
    <dbReference type="NCBI Taxonomy" id="398053"/>
    <lineage>
        <taxon>Bacteria</taxon>
        <taxon>Pseudomonadati</taxon>
        <taxon>Bacteroidota</taxon>
        <taxon>Sphingobacteriia</taxon>
        <taxon>Sphingobacteriales</taxon>
        <taxon>Sphingobacteriaceae</taxon>
        <taxon>Mucilaginibacter</taxon>
    </lineage>
</organism>
<evidence type="ECO:0000256" key="3">
    <source>
        <dbReference type="ARBA" id="ARBA00022692"/>
    </source>
</evidence>
<dbReference type="GO" id="GO:0016020">
    <property type="term" value="C:membrane"/>
    <property type="evidence" value="ECO:0007669"/>
    <property type="project" value="UniProtKB-SubCell"/>
</dbReference>
<accession>A0A5B8UQM7</accession>
<dbReference type="KEGG" id="mgin:FRZ54_00870"/>
<keyword evidence="3 6" id="KW-0812">Transmembrane</keyword>
<dbReference type="Proteomes" id="UP000321479">
    <property type="component" value="Chromosome"/>
</dbReference>
<evidence type="ECO:0000256" key="5">
    <source>
        <dbReference type="ARBA" id="ARBA00023136"/>
    </source>
</evidence>
<dbReference type="EMBL" id="CP042436">
    <property type="protein sequence ID" value="QEC61192.1"/>
    <property type="molecule type" value="Genomic_DNA"/>
</dbReference>
<sequence>MRYFLCIIFPPLAVLTTGRIGAFILSCILTICLWIPGVIHAILVTNDYYEERRHRQMLRVVRRSGRY</sequence>
<gene>
    <name evidence="7" type="ORF">FRZ54_00870</name>
</gene>
<dbReference type="OrthoDB" id="2692128at2"/>
<evidence type="ECO:0000256" key="2">
    <source>
        <dbReference type="ARBA" id="ARBA00009530"/>
    </source>
</evidence>
<evidence type="ECO:0000313" key="7">
    <source>
        <dbReference type="EMBL" id="QEC61192.1"/>
    </source>
</evidence>
<evidence type="ECO:0000256" key="4">
    <source>
        <dbReference type="ARBA" id="ARBA00022989"/>
    </source>
</evidence>
<dbReference type="RefSeq" id="WP_147029771.1">
    <property type="nucleotide sequence ID" value="NZ_CP042436.1"/>
</dbReference>
<feature type="transmembrane region" description="Helical" evidence="6">
    <location>
        <begin position="20"/>
        <end position="49"/>
    </location>
</feature>
<dbReference type="InterPro" id="IPR000612">
    <property type="entry name" value="PMP3"/>
</dbReference>
<comment type="similarity">
    <text evidence="2">Belongs to the UPF0057 (PMP3) family.</text>
</comment>
<dbReference type="Pfam" id="PF01679">
    <property type="entry name" value="Pmp3"/>
    <property type="match status" value="1"/>
</dbReference>
<name>A0A5B8UQM7_9SPHI</name>
<keyword evidence="4 6" id="KW-1133">Transmembrane helix</keyword>
<keyword evidence="8" id="KW-1185">Reference proteome</keyword>
<evidence type="ECO:0000313" key="8">
    <source>
        <dbReference type="Proteomes" id="UP000321479"/>
    </source>
</evidence>